<dbReference type="InterPro" id="IPR016066">
    <property type="entry name" value="A-D-PHexomutase_CS"/>
</dbReference>
<feature type="domain" description="Alpha-D-phosphohexomutase alpha/beta/alpha" evidence="10">
    <location>
        <begin position="157"/>
        <end position="256"/>
    </location>
</feature>
<dbReference type="GO" id="GO:0000287">
    <property type="term" value="F:magnesium ion binding"/>
    <property type="evidence" value="ECO:0007669"/>
    <property type="project" value="InterPro"/>
</dbReference>
<evidence type="ECO:0000259" key="10">
    <source>
        <dbReference type="Pfam" id="PF02879"/>
    </source>
</evidence>
<dbReference type="SUPFAM" id="SSF53738">
    <property type="entry name" value="Phosphoglucomutase, first 3 domains"/>
    <property type="match status" value="3"/>
</dbReference>
<dbReference type="CDD" id="cd03089">
    <property type="entry name" value="PMM_PGM"/>
    <property type="match status" value="1"/>
</dbReference>
<accession>A0A5C1QN02</accession>
<evidence type="ECO:0000256" key="3">
    <source>
        <dbReference type="ARBA" id="ARBA00022553"/>
    </source>
</evidence>
<comment type="similarity">
    <text evidence="2 7">Belongs to the phosphohexose mutase family.</text>
</comment>
<dbReference type="AlphaFoldDB" id="A0A5C1QN02"/>
<evidence type="ECO:0000259" key="9">
    <source>
        <dbReference type="Pfam" id="PF02878"/>
    </source>
</evidence>
<dbReference type="PRINTS" id="PR00509">
    <property type="entry name" value="PGMPMM"/>
</dbReference>
<reference evidence="12 13" key="1">
    <citation type="submission" date="2019-02" db="EMBL/GenBank/DDBJ databases">
        <title>Complete Genome Sequence and Methylome Analysis of free living Spirochaetas.</title>
        <authorList>
            <person name="Fomenkov A."/>
            <person name="Dubinina G."/>
            <person name="Leshcheva N."/>
            <person name="Mikheeva N."/>
            <person name="Grabovich M."/>
            <person name="Vincze T."/>
            <person name="Roberts R.J."/>
        </authorList>
    </citation>
    <scope>NUCLEOTIDE SEQUENCE [LARGE SCALE GENOMIC DNA]</scope>
    <source>
        <strain evidence="12 13">K2</strain>
    </source>
</reference>
<feature type="domain" description="Alpha-D-phosphohexomutase alpha/beta/alpha" evidence="9">
    <location>
        <begin position="12"/>
        <end position="125"/>
    </location>
</feature>
<evidence type="ECO:0000256" key="5">
    <source>
        <dbReference type="ARBA" id="ARBA00022842"/>
    </source>
</evidence>
<proteinExistence type="inferred from homology"/>
<dbReference type="SUPFAM" id="SSF55957">
    <property type="entry name" value="Phosphoglucomutase, C-terminal domain"/>
    <property type="match status" value="1"/>
</dbReference>
<evidence type="ECO:0000313" key="13">
    <source>
        <dbReference type="Proteomes" id="UP000324209"/>
    </source>
</evidence>
<keyword evidence="13" id="KW-1185">Reference proteome</keyword>
<keyword evidence="3" id="KW-0597">Phosphoprotein</keyword>
<evidence type="ECO:0000256" key="6">
    <source>
        <dbReference type="ARBA" id="ARBA00023235"/>
    </source>
</evidence>
<dbReference type="InterPro" id="IPR005845">
    <property type="entry name" value="A-D-PHexomutase_a/b/a-II"/>
</dbReference>
<dbReference type="InterPro" id="IPR016055">
    <property type="entry name" value="A-D-PHexomutase_a/b/a-I/II/III"/>
</dbReference>
<dbReference type="PANTHER" id="PTHR43771">
    <property type="entry name" value="PHOSPHOMANNOMUTASE"/>
    <property type="match status" value="1"/>
</dbReference>
<dbReference type="InterPro" id="IPR036900">
    <property type="entry name" value="A-D-PHexomutase_C_sf"/>
</dbReference>
<gene>
    <name evidence="12" type="ORF">EXM22_15770</name>
</gene>
<dbReference type="Proteomes" id="UP000324209">
    <property type="component" value="Chromosome"/>
</dbReference>
<feature type="domain" description="Alpha-D-phosphohexomutase C-terminal" evidence="8">
    <location>
        <begin position="375"/>
        <end position="439"/>
    </location>
</feature>
<comment type="cofactor">
    <cofactor evidence="1">
        <name>Mg(2+)</name>
        <dbReference type="ChEBI" id="CHEBI:18420"/>
    </cofactor>
</comment>
<dbReference type="Gene3D" id="3.40.120.10">
    <property type="entry name" value="Alpha-D-Glucose-1,6-Bisphosphate, subunit A, domain 3"/>
    <property type="match status" value="3"/>
</dbReference>
<keyword evidence="5 7" id="KW-0460">Magnesium</keyword>
<dbReference type="InterPro" id="IPR005841">
    <property type="entry name" value="Alpha-D-phosphohexomutase_SF"/>
</dbReference>
<dbReference type="OrthoDB" id="9806956at2"/>
<dbReference type="KEGG" id="ock:EXM22_15770"/>
<dbReference type="RefSeq" id="WP_149487438.1">
    <property type="nucleotide sequence ID" value="NZ_CP036150.1"/>
</dbReference>
<dbReference type="Pfam" id="PF00408">
    <property type="entry name" value="PGM_PMM_IV"/>
    <property type="match status" value="1"/>
</dbReference>
<keyword evidence="6" id="KW-0413">Isomerase</keyword>
<evidence type="ECO:0000256" key="2">
    <source>
        <dbReference type="ARBA" id="ARBA00010231"/>
    </source>
</evidence>
<dbReference type="Pfam" id="PF02880">
    <property type="entry name" value="PGM_PMM_III"/>
    <property type="match status" value="1"/>
</dbReference>
<dbReference type="Pfam" id="PF02878">
    <property type="entry name" value="PGM_PMM_I"/>
    <property type="match status" value="1"/>
</dbReference>
<dbReference type="EMBL" id="CP036150">
    <property type="protein sequence ID" value="QEN09363.1"/>
    <property type="molecule type" value="Genomic_DNA"/>
</dbReference>
<evidence type="ECO:0000259" key="8">
    <source>
        <dbReference type="Pfam" id="PF00408"/>
    </source>
</evidence>
<dbReference type="InterPro" id="IPR005843">
    <property type="entry name" value="A-D-PHexomutase_C"/>
</dbReference>
<dbReference type="InterPro" id="IPR005846">
    <property type="entry name" value="A-D-PHexomutase_a/b/a-III"/>
</dbReference>
<keyword evidence="4 7" id="KW-0479">Metal-binding</keyword>
<evidence type="ECO:0000256" key="4">
    <source>
        <dbReference type="ARBA" id="ARBA00022723"/>
    </source>
</evidence>
<dbReference type="PROSITE" id="PS00710">
    <property type="entry name" value="PGM_PMM"/>
    <property type="match status" value="1"/>
</dbReference>
<evidence type="ECO:0000256" key="7">
    <source>
        <dbReference type="RuleBase" id="RU004326"/>
    </source>
</evidence>
<organism evidence="12 13">
    <name type="scientific">Oceanispirochaeta crateris</name>
    <dbReference type="NCBI Taxonomy" id="2518645"/>
    <lineage>
        <taxon>Bacteria</taxon>
        <taxon>Pseudomonadati</taxon>
        <taxon>Spirochaetota</taxon>
        <taxon>Spirochaetia</taxon>
        <taxon>Spirochaetales</taxon>
        <taxon>Spirochaetaceae</taxon>
        <taxon>Oceanispirochaeta</taxon>
    </lineage>
</organism>
<name>A0A5C1QN02_9SPIO</name>
<dbReference type="InterPro" id="IPR005844">
    <property type="entry name" value="A-D-PHexomutase_a/b/a-I"/>
</dbReference>
<dbReference type="Gene3D" id="3.30.310.50">
    <property type="entry name" value="Alpha-D-phosphohexomutase, C-terminal domain"/>
    <property type="match status" value="1"/>
</dbReference>
<evidence type="ECO:0000256" key="1">
    <source>
        <dbReference type="ARBA" id="ARBA00001946"/>
    </source>
</evidence>
<dbReference type="GO" id="GO:0016868">
    <property type="term" value="F:intramolecular phosphotransferase activity"/>
    <property type="evidence" value="ECO:0007669"/>
    <property type="project" value="InterPro"/>
</dbReference>
<dbReference type="Pfam" id="PF02879">
    <property type="entry name" value="PGM_PMM_II"/>
    <property type="match status" value="1"/>
</dbReference>
<dbReference type="GO" id="GO:0005975">
    <property type="term" value="P:carbohydrate metabolic process"/>
    <property type="evidence" value="ECO:0007669"/>
    <property type="project" value="InterPro"/>
</dbReference>
<dbReference type="PANTHER" id="PTHR43771:SF2">
    <property type="entry name" value="PHOSPHOMANNOMUTASE_PHOSPHOGLUCOMUTASE"/>
    <property type="match status" value="1"/>
</dbReference>
<sequence>MSQEGHILSRKIIKSCDIRGIIDENLNSMDAFYIGRSFASLLKEKHQHKCVVGRDGRLSSKDFSKQLIKGLTDSGIHVIDIGLVPVGIVYFSLSFLDISAAVMVTASHNPAEYNGFKFISNKQPFHGDDLIQLESICREGAFIDGQGRLETQDVRAAYVSSLHALLDKTEHSGLKVVWDPGNGAVFSVITPFTEGLPGRHVLICAEVDGRFPHHHPDPSVEKNVRMLKDAVLDQGADLGLSFDGDGDRLAVVDGLGRLYYGDQLLVLLAQKLLEKHPMAVIMSEVKASRFFVDEIERLGGRALLWKVGHTNQKEKMQEMGILLAGETSGHFYFKENGNYDDALFTAVKVLQILYSDPDALLNLDQRIPIYYDSAEIRVKLQDKKPDMILNGIKRYLERTESEFLDVDGIRKESSHGFWIIRKSNTEPHLTVRCEDQSKEGYEESLRLIKKLLLEAGLQFNP</sequence>
<evidence type="ECO:0000259" key="11">
    <source>
        <dbReference type="Pfam" id="PF02880"/>
    </source>
</evidence>
<protein>
    <submittedName>
        <fullName evidence="12">Phosphomannomutase/phosphoglucomutase</fullName>
    </submittedName>
</protein>
<evidence type="ECO:0000313" key="12">
    <source>
        <dbReference type="EMBL" id="QEN09363.1"/>
    </source>
</evidence>
<feature type="domain" description="Alpha-D-phosphohexomutase alpha/beta/alpha" evidence="11">
    <location>
        <begin position="261"/>
        <end position="355"/>
    </location>
</feature>